<dbReference type="SMART" id="SM00923">
    <property type="entry name" value="MbtH"/>
    <property type="match status" value="1"/>
</dbReference>
<name>A0A4R4VXG9_9PSEU</name>
<dbReference type="PANTHER" id="PTHR38444">
    <property type="entry name" value="ENTEROBACTIN BIOSYNTHESIS PROTEIN YBDZ"/>
    <property type="match status" value="1"/>
</dbReference>
<dbReference type="GO" id="GO:0019290">
    <property type="term" value="P:siderophore biosynthetic process"/>
    <property type="evidence" value="ECO:0007669"/>
    <property type="project" value="TreeGrafter"/>
</dbReference>
<protein>
    <submittedName>
        <fullName evidence="2">MbtH family protein</fullName>
    </submittedName>
</protein>
<dbReference type="GO" id="GO:0005829">
    <property type="term" value="C:cytosol"/>
    <property type="evidence" value="ECO:0007669"/>
    <property type="project" value="TreeGrafter"/>
</dbReference>
<evidence type="ECO:0000313" key="2">
    <source>
        <dbReference type="EMBL" id="TDD10141.1"/>
    </source>
</evidence>
<dbReference type="InterPro" id="IPR005153">
    <property type="entry name" value="MbtH-like_dom"/>
</dbReference>
<sequence length="125" mass="13417">MPARWTCAGCEGVADASAGTRGVVPAVLTDPRWSGRYDDDGVCGKPACRGHRKAVSGVNPFDDPDATFLVLVNDEGQHSLWPAFADVPDGWRIAHDQDTRAACMAYVEENWTDLRPASLIEAMGG</sequence>
<organism evidence="2 3">
    <name type="scientific">Saccharopolyspora terrae</name>
    <dbReference type="NCBI Taxonomy" id="2530384"/>
    <lineage>
        <taxon>Bacteria</taxon>
        <taxon>Bacillati</taxon>
        <taxon>Actinomycetota</taxon>
        <taxon>Actinomycetes</taxon>
        <taxon>Pseudonocardiales</taxon>
        <taxon>Pseudonocardiaceae</taxon>
        <taxon>Saccharopolyspora</taxon>
    </lineage>
</organism>
<dbReference type="SUPFAM" id="SSF160582">
    <property type="entry name" value="MbtH-like"/>
    <property type="match status" value="1"/>
</dbReference>
<accession>A0A4R4VXG9</accession>
<dbReference type="EMBL" id="SMKS01000002">
    <property type="protein sequence ID" value="TDD10141.1"/>
    <property type="molecule type" value="Genomic_DNA"/>
</dbReference>
<dbReference type="InterPro" id="IPR037407">
    <property type="entry name" value="MLP_fam"/>
</dbReference>
<gene>
    <name evidence="2" type="ORF">E1181_02595</name>
</gene>
<dbReference type="AlphaFoldDB" id="A0A4R4VXG9"/>
<comment type="caution">
    <text evidence="2">The sequence shown here is derived from an EMBL/GenBank/DDBJ whole genome shotgun (WGS) entry which is preliminary data.</text>
</comment>
<dbReference type="Pfam" id="PF03621">
    <property type="entry name" value="MbtH"/>
    <property type="match status" value="1"/>
</dbReference>
<evidence type="ECO:0000313" key="3">
    <source>
        <dbReference type="Proteomes" id="UP000295674"/>
    </source>
</evidence>
<dbReference type="OrthoDB" id="7584480at2"/>
<reference evidence="2 3" key="1">
    <citation type="submission" date="2019-03" db="EMBL/GenBank/DDBJ databases">
        <title>Draft genome sequences of novel Actinobacteria.</title>
        <authorList>
            <person name="Sahin N."/>
            <person name="Ay H."/>
            <person name="Saygin H."/>
        </authorList>
    </citation>
    <scope>NUCLEOTIDE SEQUENCE [LARGE SCALE GENOMIC DNA]</scope>
    <source>
        <strain evidence="2 3">16K309</strain>
    </source>
</reference>
<dbReference type="Proteomes" id="UP000295674">
    <property type="component" value="Unassembled WGS sequence"/>
</dbReference>
<dbReference type="Gene3D" id="3.90.820.10">
    <property type="entry name" value="Structural Genomics, Unknown Function 30-nov-00 1gh9 Mol_id"/>
    <property type="match status" value="1"/>
</dbReference>
<dbReference type="PANTHER" id="PTHR38444:SF1">
    <property type="entry name" value="ENTEROBACTIN BIOSYNTHESIS PROTEIN YBDZ"/>
    <property type="match status" value="1"/>
</dbReference>
<feature type="domain" description="MbtH-like" evidence="1">
    <location>
        <begin position="59"/>
        <end position="109"/>
    </location>
</feature>
<keyword evidence="3" id="KW-1185">Reference proteome</keyword>
<proteinExistence type="predicted"/>
<dbReference type="InterPro" id="IPR038020">
    <property type="entry name" value="MbtH-like_sf"/>
</dbReference>
<evidence type="ECO:0000259" key="1">
    <source>
        <dbReference type="SMART" id="SM00923"/>
    </source>
</evidence>